<proteinExistence type="predicted"/>
<name>A0A362X4L7_9FLAO</name>
<dbReference type="EMBL" id="PVEO01000018">
    <property type="protein sequence ID" value="PQV44731.1"/>
    <property type="molecule type" value="Genomic_DNA"/>
</dbReference>
<protein>
    <submittedName>
        <fullName evidence="2">Uncharacterized protein</fullName>
    </submittedName>
</protein>
<dbReference type="Proteomes" id="UP000251545">
    <property type="component" value="Unassembled WGS sequence"/>
</dbReference>
<reference evidence="2 3" key="1">
    <citation type="submission" date="2018-02" db="EMBL/GenBank/DDBJ databases">
        <title>Genomic Encyclopedia of Archaeal and Bacterial Type Strains, Phase II (KMG-II): from individual species to whole genera.</title>
        <authorList>
            <person name="Goeker M."/>
        </authorList>
    </citation>
    <scope>NUCLEOTIDE SEQUENCE [LARGE SCALE GENOMIC DNA]</scope>
    <source>
        <strain evidence="2 3">DSM 21165</strain>
    </source>
</reference>
<keyword evidence="1" id="KW-0472">Membrane</keyword>
<comment type="caution">
    <text evidence="2">The sequence shown here is derived from an EMBL/GenBank/DDBJ whole genome shotgun (WGS) entry which is preliminary data.</text>
</comment>
<keyword evidence="1" id="KW-0812">Transmembrane</keyword>
<evidence type="ECO:0000313" key="3">
    <source>
        <dbReference type="Proteomes" id="UP000251545"/>
    </source>
</evidence>
<dbReference type="AlphaFoldDB" id="A0A362X4L7"/>
<evidence type="ECO:0000313" key="2">
    <source>
        <dbReference type="EMBL" id="PQV44731.1"/>
    </source>
</evidence>
<evidence type="ECO:0000256" key="1">
    <source>
        <dbReference type="SAM" id="Phobius"/>
    </source>
</evidence>
<accession>A0A362X4L7</accession>
<gene>
    <name evidence="2" type="ORF">CLV33_11810</name>
</gene>
<keyword evidence="1" id="KW-1133">Transmembrane helix</keyword>
<feature type="transmembrane region" description="Helical" evidence="1">
    <location>
        <begin position="7"/>
        <end position="27"/>
    </location>
</feature>
<organism evidence="2 3">
    <name type="scientific">Jejuia pallidilutea</name>
    <dbReference type="NCBI Taxonomy" id="504487"/>
    <lineage>
        <taxon>Bacteria</taxon>
        <taxon>Pseudomonadati</taxon>
        <taxon>Bacteroidota</taxon>
        <taxon>Flavobacteriia</taxon>
        <taxon>Flavobacteriales</taxon>
        <taxon>Flavobacteriaceae</taxon>
        <taxon>Jejuia</taxon>
    </lineage>
</organism>
<sequence length="219" mass="25529">MSRGLKIALIIISILIVLILGGGYFALKTIGEAFGADCEISNTWTINEYEIIENKCLGWAGPHYYPLDLKKNGEYIASSGYKLDSCNFRFEPKNGQYLILNICDKEITELKSHKSEIDIEKVDSIIMVSGIDPNKRIKLNQNKTERFVKDWNKSKVSDYRDGILDSIFHPNYQYKLIVFENRKKKEFVTFNFLIADESNWTYYITNDSDKDYMNRLWNE</sequence>
<dbReference type="RefSeq" id="WP_105474898.1">
    <property type="nucleotide sequence ID" value="NZ_PVEO01000018.1"/>
</dbReference>